<dbReference type="Proteomes" id="UP000235616">
    <property type="component" value="Unassembled WGS sequence"/>
</dbReference>
<evidence type="ECO:0000313" key="2">
    <source>
        <dbReference type="EMBL" id="PMS17473.1"/>
    </source>
</evidence>
<organism evidence="2 3">
    <name type="scientific">Trinickia dabaoshanensis</name>
    <dbReference type="NCBI Taxonomy" id="564714"/>
    <lineage>
        <taxon>Bacteria</taxon>
        <taxon>Pseudomonadati</taxon>
        <taxon>Pseudomonadota</taxon>
        <taxon>Betaproteobacteria</taxon>
        <taxon>Burkholderiales</taxon>
        <taxon>Burkholderiaceae</taxon>
        <taxon>Trinickia</taxon>
    </lineage>
</organism>
<feature type="compositionally biased region" description="Basic and acidic residues" evidence="1">
    <location>
        <begin position="36"/>
        <end position="45"/>
    </location>
</feature>
<feature type="compositionally biased region" description="Low complexity" evidence="1">
    <location>
        <begin position="1"/>
        <end position="16"/>
    </location>
</feature>
<feature type="region of interest" description="Disordered" evidence="1">
    <location>
        <begin position="1"/>
        <end position="53"/>
    </location>
</feature>
<protein>
    <submittedName>
        <fullName evidence="2">Uncharacterized protein</fullName>
    </submittedName>
</protein>
<evidence type="ECO:0000313" key="3">
    <source>
        <dbReference type="Proteomes" id="UP000235616"/>
    </source>
</evidence>
<reference evidence="2 3" key="1">
    <citation type="submission" date="2018-01" db="EMBL/GenBank/DDBJ databases">
        <title>Whole genome analyses suggest that Burkholderia sensu lato contains two further novel genera in the rhizoxinica-symbiotica group Mycetohabitans gen. nov., and Trinickia gen. nov.: implications for the evolution of diazotrophy and nodulation in the Burkholderiaceae.</title>
        <authorList>
            <person name="Estrada-de los Santos P."/>
            <person name="Palmer M."/>
            <person name="Chavez-Ramirez B."/>
            <person name="Beukes C."/>
            <person name="Steenkamp E.T."/>
            <person name="Hirsch A.M."/>
            <person name="Manyaka P."/>
            <person name="Maluk M."/>
            <person name="Lafos M."/>
            <person name="Crook M."/>
            <person name="Gross E."/>
            <person name="Simon M.F."/>
            <person name="Bueno dos Reis Junior F."/>
            <person name="Poole P.S."/>
            <person name="Venter S.N."/>
            <person name="James E.K."/>
        </authorList>
    </citation>
    <scope>NUCLEOTIDE SEQUENCE [LARGE SCALE GENOMIC DNA]</scope>
    <source>
        <strain evidence="2 3">GIMN1.004</strain>
    </source>
</reference>
<keyword evidence="3" id="KW-1185">Reference proteome</keyword>
<gene>
    <name evidence="2" type="ORF">C0Z18_20535</name>
</gene>
<proteinExistence type="predicted"/>
<evidence type="ECO:0000256" key="1">
    <source>
        <dbReference type="SAM" id="MobiDB-lite"/>
    </source>
</evidence>
<sequence length="77" mass="7819">MNDTRGSATAPSALSGSSGGLTGVEQTVADGPVGTTDHRVNETSVRDTASASHAQVVQLGQRKIAGDQSQMDKVSVH</sequence>
<accession>A0A2N7VK16</accession>
<dbReference type="EMBL" id="PNYA01000019">
    <property type="protein sequence ID" value="PMS17473.1"/>
    <property type="molecule type" value="Genomic_DNA"/>
</dbReference>
<dbReference type="AlphaFoldDB" id="A0A2N7VK16"/>
<comment type="caution">
    <text evidence="2">The sequence shown here is derived from an EMBL/GenBank/DDBJ whole genome shotgun (WGS) entry which is preliminary data.</text>
</comment>
<name>A0A2N7VK16_9BURK</name>